<evidence type="ECO:0000313" key="3">
    <source>
        <dbReference type="Proteomes" id="UP000068016"/>
    </source>
</evidence>
<feature type="transmembrane region" description="Helical" evidence="1">
    <location>
        <begin position="20"/>
        <end position="39"/>
    </location>
</feature>
<feature type="transmembrane region" description="Helical" evidence="1">
    <location>
        <begin position="45"/>
        <end position="65"/>
    </location>
</feature>
<evidence type="ECO:0000256" key="1">
    <source>
        <dbReference type="SAM" id="Phobius"/>
    </source>
</evidence>
<dbReference type="EMBL" id="LPLZ01000069">
    <property type="protein sequence ID" value="KWN07957.1"/>
    <property type="molecule type" value="Genomic_DNA"/>
</dbReference>
<evidence type="ECO:0000313" key="2">
    <source>
        <dbReference type="EMBL" id="KWN07957.1"/>
    </source>
</evidence>
<dbReference type="Proteomes" id="UP000068016">
    <property type="component" value="Unassembled WGS sequence"/>
</dbReference>
<reference evidence="2 3" key="1">
    <citation type="submission" date="2015-11" db="EMBL/GenBank/DDBJ databases">
        <title>Expanding the genomic diversity of Burkholderia species for the development of highly accurate diagnostics.</title>
        <authorList>
            <person name="Sahl J."/>
            <person name="Keim P."/>
            <person name="Wagner D."/>
        </authorList>
    </citation>
    <scope>NUCLEOTIDE SEQUENCE [LARGE SCALE GENOMIC DNA]</scope>
    <source>
        <strain evidence="2 3">MSMB793WGS</strain>
    </source>
</reference>
<organism evidence="2 3">
    <name type="scientific">Burkholderia territorii</name>
    <dbReference type="NCBI Taxonomy" id="1503055"/>
    <lineage>
        <taxon>Bacteria</taxon>
        <taxon>Pseudomonadati</taxon>
        <taxon>Pseudomonadota</taxon>
        <taxon>Betaproteobacteria</taxon>
        <taxon>Burkholderiales</taxon>
        <taxon>Burkholderiaceae</taxon>
        <taxon>Burkholderia</taxon>
        <taxon>Burkholderia cepacia complex</taxon>
    </lineage>
</organism>
<protein>
    <submittedName>
        <fullName evidence="2">Uncharacterized protein</fullName>
    </submittedName>
</protein>
<keyword evidence="1" id="KW-0812">Transmembrane</keyword>
<comment type="caution">
    <text evidence="2">The sequence shown here is derived from an EMBL/GenBank/DDBJ whole genome shotgun (WGS) entry which is preliminary data.</text>
</comment>
<sequence length="74" mass="8022">MPNLAATEISRAGRRSTRTLSLALFFPIVASGIVHVGAQPSVDHGPVRASLILPFVLLVVAPWAARYRAFHKVF</sequence>
<accession>A0A105EGC7</accession>
<keyword evidence="1" id="KW-0472">Membrane</keyword>
<proteinExistence type="predicted"/>
<name>A0A105EGC7_9BURK</name>
<keyword evidence="1" id="KW-1133">Transmembrane helix</keyword>
<dbReference type="RefSeq" id="WP_059799764.1">
    <property type="nucleotide sequence ID" value="NZ_LPBT01000061.1"/>
</dbReference>
<dbReference type="AlphaFoldDB" id="A0A105EGC7"/>
<gene>
    <name evidence="2" type="ORF">WT83_25705</name>
</gene>